<dbReference type="Pfam" id="PF04542">
    <property type="entry name" value="Sigma70_r2"/>
    <property type="match status" value="1"/>
</dbReference>
<evidence type="ECO:0000256" key="5">
    <source>
        <dbReference type="ARBA" id="ARBA00023163"/>
    </source>
</evidence>
<evidence type="ECO:0000259" key="7">
    <source>
        <dbReference type="Pfam" id="PF08281"/>
    </source>
</evidence>
<feature type="domain" description="RNA polymerase sigma-70 region 2" evidence="6">
    <location>
        <begin position="14"/>
        <end position="81"/>
    </location>
</feature>
<dbReference type="InterPro" id="IPR039425">
    <property type="entry name" value="RNA_pol_sigma-70-like"/>
</dbReference>
<evidence type="ECO:0000256" key="3">
    <source>
        <dbReference type="ARBA" id="ARBA00023082"/>
    </source>
</evidence>
<protein>
    <submittedName>
        <fullName evidence="8">SigE family RNA polymerase sigma factor</fullName>
    </submittedName>
</protein>
<dbReference type="InterPro" id="IPR014325">
    <property type="entry name" value="RNA_pol_sigma-E_actinobac"/>
</dbReference>
<evidence type="ECO:0000259" key="6">
    <source>
        <dbReference type="Pfam" id="PF04542"/>
    </source>
</evidence>
<dbReference type="InterPro" id="IPR007627">
    <property type="entry name" value="RNA_pol_sigma70_r2"/>
</dbReference>
<dbReference type="InterPro" id="IPR036388">
    <property type="entry name" value="WH-like_DNA-bd_sf"/>
</dbReference>
<dbReference type="SUPFAM" id="SSF88659">
    <property type="entry name" value="Sigma3 and sigma4 domains of RNA polymerase sigma factors"/>
    <property type="match status" value="1"/>
</dbReference>
<gene>
    <name evidence="8" type="ORF">GCM10009682_17760</name>
</gene>
<dbReference type="InterPro" id="IPR013324">
    <property type="entry name" value="RNA_pol_sigma_r3/r4-like"/>
</dbReference>
<dbReference type="Proteomes" id="UP001500218">
    <property type="component" value="Unassembled WGS sequence"/>
</dbReference>
<dbReference type="InterPro" id="IPR013249">
    <property type="entry name" value="RNA_pol_sigma70_r4_t2"/>
</dbReference>
<keyword evidence="9" id="KW-1185">Reference proteome</keyword>
<proteinExistence type="inferred from homology"/>
<evidence type="ECO:0000313" key="9">
    <source>
        <dbReference type="Proteomes" id="UP001500218"/>
    </source>
</evidence>
<dbReference type="SUPFAM" id="SSF88946">
    <property type="entry name" value="Sigma2 domain of RNA polymerase sigma factors"/>
    <property type="match status" value="1"/>
</dbReference>
<sequence length="170" mass="18612">MGDTRDTAGFDTFYTATARRVLHHVYAVCGDLGDAQDVVQEAYARAWQRWSTISVYEDPEGWVRLVAWRLAASRWRAAKRRLAAFTRHGPSDPVPGPGPDRVAVIAAVRALPEAQRRVVVLHYLYEQPVADIAASLGMPVGTVKSHLHRARTALAAALGEPTTEKETVGA</sequence>
<dbReference type="EMBL" id="BAAALT010000042">
    <property type="protein sequence ID" value="GAA1796479.1"/>
    <property type="molecule type" value="Genomic_DNA"/>
</dbReference>
<accession>A0ABP4XZK2</accession>
<evidence type="ECO:0000313" key="8">
    <source>
        <dbReference type="EMBL" id="GAA1796479.1"/>
    </source>
</evidence>
<keyword evidence="5" id="KW-0804">Transcription</keyword>
<dbReference type="RefSeq" id="WP_344128256.1">
    <property type="nucleotide sequence ID" value="NZ_BAAALT010000042.1"/>
</dbReference>
<reference evidence="9" key="1">
    <citation type="journal article" date="2019" name="Int. J. Syst. Evol. Microbiol.">
        <title>The Global Catalogue of Microorganisms (GCM) 10K type strain sequencing project: providing services to taxonomists for standard genome sequencing and annotation.</title>
        <authorList>
            <consortium name="The Broad Institute Genomics Platform"/>
            <consortium name="The Broad Institute Genome Sequencing Center for Infectious Disease"/>
            <person name="Wu L."/>
            <person name="Ma J."/>
        </authorList>
    </citation>
    <scope>NUCLEOTIDE SEQUENCE [LARGE SCALE GENOMIC DNA]</scope>
    <source>
        <strain evidence="9">JCM 13250</strain>
    </source>
</reference>
<keyword evidence="3" id="KW-0731">Sigma factor</keyword>
<dbReference type="PANTHER" id="PTHR43133">
    <property type="entry name" value="RNA POLYMERASE ECF-TYPE SIGMA FACTO"/>
    <property type="match status" value="1"/>
</dbReference>
<evidence type="ECO:0000256" key="1">
    <source>
        <dbReference type="ARBA" id="ARBA00010641"/>
    </source>
</evidence>
<dbReference type="Gene3D" id="1.10.1740.10">
    <property type="match status" value="1"/>
</dbReference>
<comment type="similarity">
    <text evidence="1">Belongs to the sigma-70 factor family. ECF subfamily.</text>
</comment>
<comment type="caution">
    <text evidence="8">The sequence shown here is derived from an EMBL/GenBank/DDBJ whole genome shotgun (WGS) entry which is preliminary data.</text>
</comment>
<dbReference type="CDD" id="cd06171">
    <property type="entry name" value="Sigma70_r4"/>
    <property type="match status" value="1"/>
</dbReference>
<dbReference type="InterPro" id="IPR013325">
    <property type="entry name" value="RNA_pol_sigma_r2"/>
</dbReference>
<dbReference type="Pfam" id="PF08281">
    <property type="entry name" value="Sigma70_r4_2"/>
    <property type="match status" value="1"/>
</dbReference>
<keyword evidence="2" id="KW-0805">Transcription regulation</keyword>
<keyword evidence="4" id="KW-0238">DNA-binding</keyword>
<name>A0ABP4XZK2_9ACTN</name>
<evidence type="ECO:0000256" key="4">
    <source>
        <dbReference type="ARBA" id="ARBA00023125"/>
    </source>
</evidence>
<evidence type="ECO:0000256" key="2">
    <source>
        <dbReference type="ARBA" id="ARBA00023015"/>
    </source>
</evidence>
<dbReference type="PANTHER" id="PTHR43133:SF50">
    <property type="entry name" value="ECF RNA POLYMERASE SIGMA FACTOR SIGM"/>
    <property type="match status" value="1"/>
</dbReference>
<dbReference type="NCBIfam" id="TIGR02983">
    <property type="entry name" value="SigE-fam_strep"/>
    <property type="match status" value="1"/>
</dbReference>
<dbReference type="Gene3D" id="1.10.10.10">
    <property type="entry name" value="Winged helix-like DNA-binding domain superfamily/Winged helix DNA-binding domain"/>
    <property type="match status" value="1"/>
</dbReference>
<feature type="domain" description="RNA polymerase sigma factor 70 region 4 type 2" evidence="7">
    <location>
        <begin position="102"/>
        <end position="154"/>
    </location>
</feature>
<organism evidence="8 9">
    <name type="scientific">Luedemannella flava</name>
    <dbReference type="NCBI Taxonomy" id="349316"/>
    <lineage>
        <taxon>Bacteria</taxon>
        <taxon>Bacillati</taxon>
        <taxon>Actinomycetota</taxon>
        <taxon>Actinomycetes</taxon>
        <taxon>Micromonosporales</taxon>
        <taxon>Micromonosporaceae</taxon>
        <taxon>Luedemannella</taxon>
    </lineage>
</organism>